<dbReference type="AlphaFoldDB" id="M0L198"/>
<comment type="caution">
    <text evidence="1">The sequence shown here is derived from an EMBL/GenBank/DDBJ whole genome shotgun (WGS) entry which is preliminary data.</text>
</comment>
<proteinExistence type="predicted"/>
<name>M0L198_9EURY</name>
<evidence type="ECO:0000313" key="1">
    <source>
        <dbReference type="EMBL" id="EMA27321.1"/>
    </source>
</evidence>
<dbReference type="OrthoDB" id="222338at2157"/>
<dbReference type="STRING" id="1227454.C446_17971"/>
<gene>
    <name evidence="1" type="ORF">C446_17971</name>
</gene>
<reference evidence="1 2" key="1">
    <citation type="journal article" date="2014" name="PLoS Genet.">
        <title>Phylogenetically driven sequencing of extremely halophilic archaea reveals strategies for static and dynamic osmo-response.</title>
        <authorList>
            <person name="Becker E.A."/>
            <person name="Seitzer P.M."/>
            <person name="Tritt A."/>
            <person name="Larsen D."/>
            <person name="Krusor M."/>
            <person name="Yao A.I."/>
            <person name="Wu D."/>
            <person name="Madern D."/>
            <person name="Eisen J.A."/>
            <person name="Darling A.E."/>
            <person name="Facciotti M.T."/>
        </authorList>
    </citation>
    <scope>NUCLEOTIDE SEQUENCE [LARGE SCALE GENOMIC DNA]</scope>
    <source>
        <strain evidence="1 2">JCM 10879</strain>
    </source>
</reference>
<organism evidence="1 2">
    <name type="scientific">Halobiforma nitratireducens JCM 10879</name>
    <dbReference type="NCBI Taxonomy" id="1227454"/>
    <lineage>
        <taxon>Archaea</taxon>
        <taxon>Methanobacteriati</taxon>
        <taxon>Methanobacteriota</taxon>
        <taxon>Stenosarchaea group</taxon>
        <taxon>Halobacteria</taxon>
        <taxon>Halobacteriales</taxon>
        <taxon>Natrialbaceae</taxon>
        <taxon>Halobiforma</taxon>
    </lineage>
</organism>
<dbReference type="EMBL" id="AOMA01000203">
    <property type="protein sequence ID" value="EMA27321.1"/>
    <property type="molecule type" value="Genomic_DNA"/>
</dbReference>
<evidence type="ECO:0000313" key="2">
    <source>
        <dbReference type="Proteomes" id="UP000011607"/>
    </source>
</evidence>
<protein>
    <submittedName>
        <fullName evidence="1">Uncharacterized protein</fullName>
    </submittedName>
</protein>
<dbReference type="Proteomes" id="UP000011607">
    <property type="component" value="Unassembled WGS sequence"/>
</dbReference>
<accession>M0L198</accession>
<dbReference type="eggNOG" id="arCOG09033">
    <property type="taxonomic scope" value="Archaea"/>
</dbReference>
<keyword evidence="2" id="KW-1185">Reference proteome</keyword>
<dbReference type="RefSeq" id="WP_006674475.1">
    <property type="nucleotide sequence ID" value="NZ_AOMA01000203.1"/>
</dbReference>
<sequence>MSERVDPRDLPGGYSPAFIETRDGLVYVADATVRETGWLEFTEWSGTSGLLPPRECGKVKFVATERYEDQLKRRVADTDRLEQALPDTGLNR</sequence>